<dbReference type="Gene3D" id="1.10.10.10">
    <property type="entry name" value="Winged helix-like DNA-binding domain superfamily/Winged helix DNA-binding domain"/>
    <property type="match status" value="1"/>
</dbReference>
<protein>
    <submittedName>
        <fullName evidence="6">LysR family transcriptional regulator</fullName>
    </submittedName>
</protein>
<dbReference type="EMBL" id="CP003746">
    <property type="protein sequence ID" value="AFV00964.1"/>
    <property type="molecule type" value="Genomic_DNA"/>
</dbReference>
<proteinExistence type="inferred from homology"/>
<feature type="domain" description="HTH lysR-type" evidence="5">
    <location>
        <begin position="5"/>
        <end position="62"/>
    </location>
</feature>
<dbReference type="SUPFAM" id="SSF53850">
    <property type="entry name" value="Periplasmic binding protein-like II"/>
    <property type="match status" value="1"/>
</dbReference>
<dbReference type="GO" id="GO:0003677">
    <property type="term" value="F:DNA binding"/>
    <property type="evidence" value="ECO:0007669"/>
    <property type="project" value="UniProtKB-KW"/>
</dbReference>
<dbReference type="GO" id="GO:0005829">
    <property type="term" value="C:cytosol"/>
    <property type="evidence" value="ECO:0007669"/>
    <property type="project" value="TreeGrafter"/>
</dbReference>
<dbReference type="SUPFAM" id="SSF46785">
    <property type="entry name" value="Winged helix' DNA-binding domain"/>
    <property type="match status" value="1"/>
</dbReference>
<evidence type="ECO:0000259" key="5">
    <source>
        <dbReference type="PROSITE" id="PS50931"/>
    </source>
</evidence>
<dbReference type="FunFam" id="1.10.10.10:FF:000001">
    <property type="entry name" value="LysR family transcriptional regulator"/>
    <property type="match status" value="1"/>
</dbReference>
<dbReference type="CDD" id="cd08440">
    <property type="entry name" value="PBP2_LTTR_like_4"/>
    <property type="match status" value="1"/>
</dbReference>
<dbReference type="RefSeq" id="WP_015049114.1">
    <property type="nucleotide sequence ID" value="NC_018868.3"/>
</dbReference>
<sequence length="300" mass="32672">MPRNVTPKQLRAFLAVARTQSFAEAAAQVHLSQPALSIAMKNLEAELGGALFARSTRAVSLTPEGAELLPKVSQLLADWDSVLSDAHQQFAMQRGRLTIAAMPSFANTALPALLAKFREQYPSVTIRVQEVIAEQLVEQVKGGRIELGISFDPGNQPDLAFTPLFTDHFVAVLPADHALAGRKRLPWSALCEAPFIALQRPSSLRGLIDRHLQEQGLTLNVELESNQLATIGRMVATGLGISAVPQLCEQSMLELGLSCVPLYKPNIERQVGIITHARRPRSQAASAMMALLAHHYTPIR</sequence>
<dbReference type="InterPro" id="IPR050950">
    <property type="entry name" value="HTH-type_LysR_regulators"/>
</dbReference>
<dbReference type="InterPro" id="IPR036388">
    <property type="entry name" value="WH-like_DNA-bd_sf"/>
</dbReference>
<dbReference type="AlphaFoldDB" id="K4KS20"/>
<dbReference type="Pfam" id="PF00126">
    <property type="entry name" value="HTH_1"/>
    <property type="match status" value="1"/>
</dbReference>
<evidence type="ECO:0000313" key="7">
    <source>
        <dbReference type="Proteomes" id="UP000000466"/>
    </source>
</evidence>
<dbReference type="PRINTS" id="PR00039">
    <property type="entry name" value="HTHLYSR"/>
</dbReference>
<dbReference type="PANTHER" id="PTHR30419">
    <property type="entry name" value="HTH-TYPE TRANSCRIPTIONAL REGULATOR YBHD"/>
    <property type="match status" value="1"/>
</dbReference>
<dbReference type="HOGENOM" id="CLU_039613_6_0_6"/>
<keyword evidence="3" id="KW-0238">DNA-binding</keyword>
<dbReference type="Gene3D" id="3.40.190.290">
    <property type="match status" value="1"/>
</dbReference>
<evidence type="ECO:0000256" key="3">
    <source>
        <dbReference type="ARBA" id="ARBA00023125"/>
    </source>
</evidence>
<reference evidence="6 7" key="1">
    <citation type="journal article" date="2013" name="Genome Announc.">
        <title>Complete genome sequence of Simiduia agarivorans SA1(T), a marine bacterium able to degrade a variety of polysaccharides.</title>
        <authorList>
            <person name="Lin S.Y."/>
            <person name="Shieh W.Y."/>
            <person name="Chen J.S."/>
            <person name="Tang S.L."/>
        </authorList>
    </citation>
    <scope>NUCLEOTIDE SEQUENCE [LARGE SCALE GENOMIC DNA]</scope>
    <source>
        <strain evidence="7">DSM 21679 / JCM 13881 / BCRC 17597 / SA1</strain>
    </source>
</reference>
<dbReference type="Proteomes" id="UP000000466">
    <property type="component" value="Chromosome"/>
</dbReference>
<keyword evidence="4" id="KW-0804">Transcription</keyword>
<gene>
    <name evidence="6" type="ordered locus">M5M_19195</name>
</gene>
<dbReference type="PANTHER" id="PTHR30419:SF30">
    <property type="entry name" value="LYSR FAMILY TRANSCRIPTIONAL REGULATOR"/>
    <property type="match status" value="1"/>
</dbReference>
<dbReference type="OrthoDB" id="646694at2"/>
<dbReference type="InterPro" id="IPR005119">
    <property type="entry name" value="LysR_subst-bd"/>
</dbReference>
<name>K4KS20_SIMAS</name>
<evidence type="ECO:0000256" key="4">
    <source>
        <dbReference type="ARBA" id="ARBA00023163"/>
    </source>
</evidence>
<dbReference type="GO" id="GO:0003700">
    <property type="term" value="F:DNA-binding transcription factor activity"/>
    <property type="evidence" value="ECO:0007669"/>
    <property type="project" value="InterPro"/>
</dbReference>
<dbReference type="KEGG" id="saga:M5M_19195"/>
<dbReference type="eggNOG" id="COG0583">
    <property type="taxonomic scope" value="Bacteria"/>
</dbReference>
<evidence type="ECO:0000256" key="1">
    <source>
        <dbReference type="ARBA" id="ARBA00009437"/>
    </source>
</evidence>
<keyword evidence="7" id="KW-1185">Reference proteome</keyword>
<keyword evidence="2" id="KW-0805">Transcription regulation</keyword>
<evidence type="ECO:0000256" key="2">
    <source>
        <dbReference type="ARBA" id="ARBA00023015"/>
    </source>
</evidence>
<dbReference type="Pfam" id="PF03466">
    <property type="entry name" value="LysR_substrate"/>
    <property type="match status" value="1"/>
</dbReference>
<comment type="similarity">
    <text evidence="1">Belongs to the LysR transcriptional regulatory family.</text>
</comment>
<evidence type="ECO:0000313" key="6">
    <source>
        <dbReference type="EMBL" id="AFV00964.1"/>
    </source>
</evidence>
<dbReference type="STRING" id="1117647.M5M_19195"/>
<dbReference type="InterPro" id="IPR036390">
    <property type="entry name" value="WH_DNA-bd_sf"/>
</dbReference>
<dbReference type="PROSITE" id="PS50931">
    <property type="entry name" value="HTH_LYSR"/>
    <property type="match status" value="1"/>
</dbReference>
<accession>K4KS20</accession>
<organism evidence="6 7">
    <name type="scientific">Simiduia agarivorans (strain DSM 21679 / JCM 13881 / BCRC 17597 / SA1)</name>
    <dbReference type="NCBI Taxonomy" id="1117647"/>
    <lineage>
        <taxon>Bacteria</taxon>
        <taxon>Pseudomonadati</taxon>
        <taxon>Pseudomonadota</taxon>
        <taxon>Gammaproteobacteria</taxon>
        <taxon>Cellvibrionales</taxon>
        <taxon>Cellvibrionaceae</taxon>
        <taxon>Simiduia</taxon>
    </lineage>
</organism>
<dbReference type="InterPro" id="IPR000847">
    <property type="entry name" value="LysR_HTH_N"/>
</dbReference>